<dbReference type="InterPro" id="IPR015373">
    <property type="entry name" value="Interferon/interleukin_rcp_dom"/>
</dbReference>
<evidence type="ECO:0000313" key="3">
    <source>
        <dbReference type="Proteomes" id="UP001652642"/>
    </source>
</evidence>
<sequence length="413" mass="45275">MGQRDVLPREQSESDPELSAASARFIHPLLCQAVIGPLNLSLVVADHDLTVSVSMPRTPLKTSENLKVMKVLRILVALQRDNKTIQKVMVGYKLGRMNHTFENIKPNVNYCVQATVVHQPAKEAVQCIKCPDDVWTPFVIASLTLGGFILLGAVGGAVSKHHLQTSEIVLPQSLTFQNTNRSALRAALPLDGDPPSLSAVCFFSHHRILNQQERGRIQFIPGGCNTQRRSIYCANGLRQAPLGDRDSALLSGAFGDTSSSGESLGEEYLTEVNSRTAPEHFESSLHSSPATGGLHPHGMRRGSRERACEMGSQSEQVRWTSLPRADVPLDSLKLQNVLDLQGLVQNPGTYLPLEGCCAYSGTRVQRAMESLACQEQCGLSKDREGPHDSRLLEGRDAHTRRFPGYESRPPILF</sequence>
<organism evidence="3 5">
    <name type="scientific">Pogona vitticeps</name>
    <name type="common">central bearded dragon</name>
    <dbReference type="NCBI Taxonomy" id="103695"/>
    <lineage>
        <taxon>Eukaryota</taxon>
        <taxon>Metazoa</taxon>
        <taxon>Chordata</taxon>
        <taxon>Craniata</taxon>
        <taxon>Vertebrata</taxon>
        <taxon>Euteleostomi</taxon>
        <taxon>Lepidosauria</taxon>
        <taxon>Squamata</taxon>
        <taxon>Bifurcata</taxon>
        <taxon>Unidentata</taxon>
        <taxon>Episquamata</taxon>
        <taxon>Toxicofera</taxon>
        <taxon>Iguania</taxon>
        <taxon>Acrodonta</taxon>
        <taxon>Agamidae</taxon>
        <taxon>Amphibolurinae</taxon>
        <taxon>Pogona</taxon>
    </lineage>
</organism>
<keyword evidence="3" id="KW-1185">Reference proteome</keyword>
<dbReference type="Pfam" id="PF09294">
    <property type="entry name" value="Interfer-bind"/>
    <property type="match status" value="1"/>
</dbReference>
<feature type="region of interest" description="Disordered" evidence="1">
    <location>
        <begin position="380"/>
        <end position="413"/>
    </location>
</feature>
<dbReference type="RefSeq" id="XP_072837312.1">
    <property type="nucleotide sequence ID" value="XM_072981211.1"/>
</dbReference>
<dbReference type="GeneID" id="110084937"/>
<dbReference type="RefSeq" id="XP_072837311.1">
    <property type="nucleotide sequence ID" value="XM_072981210.1"/>
</dbReference>
<proteinExistence type="predicted"/>
<dbReference type="InterPro" id="IPR036116">
    <property type="entry name" value="FN3_sf"/>
</dbReference>
<evidence type="ECO:0000313" key="5">
    <source>
        <dbReference type="RefSeq" id="XP_072837312.1"/>
    </source>
</evidence>
<dbReference type="Proteomes" id="UP001652642">
    <property type="component" value="Chromosome 11"/>
</dbReference>
<reference evidence="4 5" key="1">
    <citation type="submission" date="2025-05" db="UniProtKB">
        <authorList>
            <consortium name="RefSeq"/>
        </authorList>
    </citation>
    <scope>IDENTIFICATION</scope>
</reference>
<accession>A0ABM5EVY1</accession>
<dbReference type="Gene3D" id="2.60.40.10">
    <property type="entry name" value="Immunoglobulins"/>
    <property type="match status" value="1"/>
</dbReference>
<dbReference type="SUPFAM" id="SSF49265">
    <property type="entry name" value="Fibronectin type III"/>
    <property type="match status" value="1"/>
</dbReference>
<feature type="domain" description="Interferon/interleukin receptor" evidence="2">
    <location>
        <begin position="34"/>
        <end position="120"/>
    </location>
</feature>
<dbReference type="InterPro" id="IPR013783">
    <property type="entry name" value="Ig-like_fold"/>
</dbReference>
<evidence type="ECO:0000259" key="2">
    <source>
        <dbReference type="Pfam" id="PF09294"/>
    </source>
</evidence>
<name>A0ABM5EVY1_9SAUR</name>
<protein>
    <recommendedName>
        <fullName evidence="2">Interferon/interleukin receptor domain-containing protein</fullName>
    </recommendedName>
</protein>
<evidence type="ECO:0000313" key="4">
    <source>
        <dbReference type="RefSeq" id="XP_072837311.1"/>
    </source>
</evidence>
<feature type="region of interest" description="Disordered" evidence="1">
    <location>
        <begin position="275"/>
        <end position="306"/>
    </location>
</feature>
<evidence type="ECO:0000256" key="1">
    <source>
        <dbReference type="SAM" id="MobiDB-lite"/>
    </source>
</evidence>
<gene>
    <name evidence="4 5" type="primary">LOC110084937</name>
</gene>
<feature type="compositionally biased region" description="Basic and acidic residues" evidence="1">
    <location>
        <begin position="380"/>
        <end position="399"/>
    </location>
</feature>